<evidence type="ECO:0000259" key="1">
    <source>
        <dbReference type="SMART" id="SM00966"/>
    </source>
</evidence>
<keyword evidence="3" id="KW-1185">Reference proteome</keyword>
<proteinExistence type="predicted"/>
<dbReference type="InterPro" id="IPR007159">
    <property type="entry name" value="SpoVT-AbrB_dom"/>
</dbReference>
<gene>
    <name evidence="2" type="ORF">GCM10023321_19100</name>
</gene>
<dbReference type="Gene3D" id="2.10.260.10">
    <property type="match status" value="1"/>
</dbReference>
<dbReference type="Pfam" id="PF04014">
    <property type="entry name" value="MazE_antitoxin"/>
    <property type="match status" value="1"/>
</dbReference>
<comment type="caution">
    <text evidence="2">The sequence shown here is derived from an EMBL/GenBank/DDBJ whole genome shotgun (WGS) entry which is preliminary data.</text>
</comment>
<dbReference type="RefSeq" id="WP_185066632.1">
    <property type="nucleotide sequence ID" value="NZ_BAABJP010000007.1"/>
</dbReference>
<sequence>MPVRTTKVSRKNQVTLPVAALHAANVSPGDVLRVEVVADGVFRLIRERDPRWEAFERLCGAGGFTTREELEELRNEWER</sequence>
<organism evidence="2 3">
    <name type="scientific">Pseudonocardia eucalypti</name>
    <dbReference type="NCBI Taxonomy" id="648755"/>
    <lineage>
        <taxon>Bacteria</taxon>
        <taxon>Bacillati</taxon>
        <taxon>Actinomycetota</taxon>
        <taxon>Actinomycetes</taxon>
        <taxon>Pseudonocardiales</taxon>
        <taxon>Pseudonocardiaceae</taxon>
        <taxon>Pseudonocardia</taxon>
    </lineage>
</organism>
<dbReference type="InterPro" id="IPR037914">
    <property type="entry name" value="SpoVT-AbrB_sf"/>
</dbReference>
<protein>
    <recommendedName>
        <fullName evidence="1">SpoVT-AbrB domain-containing protein</fullName>
    </recommendedName>
</protein>
<feature type="domain" description="SpoVT-AbrB" evidence="1">
    <location>
        <begin position="6"/>
        <end position="52"/>
    </location>
</feature>
<dbReference type="SUPFAM" id="SSF89447">
    <property type="entry name" value="AbrB/MazE/MraZ-like"/>
    <property type="match status" value="1"/>
</dbReference>
<reference evidence="3" key="1">
    <citation type="journal article" date="2019" name="Int. J. Syst. Evol. Microbiol.">
        <title>The Global Catalogue of Microorganisms (GCM) 10K type strain sequencing project: providing services to taxonomists for standard genome sequencing and annotation.</title>
        <authorList>
            <consortium name="The Broad Institute Genomics Platform"/>
            <consortium name="The Broad Institute Genome Sequencing Center for Infectious Disease"/>
            <person name="Wu L."/>
            <person name="Ma J."/>
        </authorList>
    </citation>
    <scope>NUCLEOTIDE SEQUENCE [LARGE SCALE GENOMIC DNA]</scope>
    <source>
        <strain evidence="3">JCM 18303</strain>
    </source>
</reference>
<evidence type="ECO:0000313" key="3">
    <source>
        <dbReference type="Proteomes" id="UP001428817"/>
    </source>
</evidence>
<dbReference type="Proteomes" id="UP001428817">
    <property type="component" value="Unassembled WGS sequence"/>
</dbReference>
<dbReference type="SMART" id="SM00966">
    <property type="entry name" value="SpoVT_AbrB"/>
    <property type="match status" value="1"/>
</dbReference>
<name>A0ABP9PVH1_9PSEU</name>
<dbReference type="EMBL" id="BAABJP010000007">
    <property type="protein sequence ID" value="GAA5151674.1"/>
    <property type="molecule type" value="Genomic_DNA"/>
</dbReference>
<evidence type="ECO:0000313" key="2">
    <source>
        <dbReference type="EMBL" id="GAA5151674.1"/>
    </source>
</evidence>
<accession>A0ABP9PVH1</accession>